<proteinExistence type="predicted"/>
<name>A0AAW5VUC9_9BURK</name>
<dbReference type="EMBL" id="JAPKNB010000022">
    <property type="protein sequence ID" value="MCX5567488.1"/>
    <property type="molecule type" value="Genomic_DNA"/>
</dbReference>
<accession>A0AAW5VUC9</accession>
<reference evidence="1" key="1">
    <citation type="submission" date="2022-11" db="EMBL/GenBank/DDBJ databases">
        <title>Biodiversity and phylogenetic relationships of bacteria.</title>
        <authorList>
            <person name="Machado R.A.R."/>
            <person name="Bhat A."/>
            <person name="Loulou A."/>
            <person name="Kallel S."/>
        </authorList>
    </citation>
    <scope>NUCLEOTIDE SEQUENCE</scope>
    <source>
        <strain evidence="1">DSM 16503</strain>
    </source>
</reference>
<comment type="caution">
    <text evidence="1">The sequence shown here is derived from an EMBL/GenBank/DDBJ whole genome shotgun (WGS) entry which is preliminary data.</text>
</comment>
<dbReference type="GeneID" id="94039813"/>
<evidence type="ECO:0000313" key="2">
    <source>
        <dbReference type="Proteomes" id="UP001208074"/>
    </source>
</evidence>
<dbReference type="RefSeq" id="WP_080655589.1">
    <property type="nucleotide sequence ID" value="NZ_DAMBOE010000004.1"/>
</dbReference>
<evidence type="ECO:0000313" key="1">
    <source>
        <dbReference type="EMBL" id="MCX5567488.1"/>
    </source>
</evidence>
<dbReference type="Proteomes" id="UP001208074">
    <property type="component" value="Unassembled WGS sequence"/>
</dbReference>
<gene>
    <name evidence="1" type="ORF">OSH02_19115</name>
</gene>
<dbReference type="AlphaFoldDB" id="A0AAW5VUC9"/>
<protein>
    <recommendedName>
        <fullName evidence="3">Type I restriction endonuclease subunit M</fullName>
    </recommendedName>
</protein>
<organism evidence="1 2">
    <name type="scientific">Alcaligenes phenolicus</name>
    <dbReference type="NCBI Taxonomy" id="232846"/>
    <lineage>
        <taxon>Bacteria</taxon>
        <taxon>Pseudomonadati</taxon>
        <taxon>Pseudomonadota</taxon>
        <taxon>Betaproteobacteria</taxon>
        <taxon>Burkholderiales</taxon>
        <taxon>Alcaligenaceae</taxon>
        <taxon>Alcaligenes</taxon>
    </lineage>
</organism>
<evidence type="ECO:0008006" key="3">
    <source>
        <dbReference type="Google" id="ProtNLM"/>
    </source>
</evidence>
<sequence length="111" mass="12622">MTEQTQPVCRDSFDLSPLANVLPRFELGVVVATPGVTKLDQEGTINACEYLARHAIGDWGDLCHEDWRFNQRSLACGGRLMSSYRVNDQLKIWIITEWDRSCTTLTLPSEY</sequence>